<reference evidence="4 5" key="1">
    <citation type="submission" date="2015-07" db="EMBL/GenBank/DDBJ databases">
        <authorList>
            <person name="Ju K.-S."/>
            <person name="Doroghazi J.R."/>
            <person name="Metcalf W.W."/>
        </authorList>
    </citation>
    <scope>NUCLEOTIDE SEQUENCE [LARGE SCALE GENOMIC DNA]</scope>
    <source>
        <strain evidence="4 5">NRRL B-3589</strain>
    </source>
</reference>
<feature type="non-terminal residue" evidence="4">
    <location>
        <position position="313"/>
    </location>
</feature>
<feature type="domain" description="NmrA-like" evidence="3">
    <location>
        <begin position="4"/>
        <end position="281"/>
    </location>
</feature>
<evidence type="ECO:0000313" key="5">
    <source>
        <dbReference type="Proteomes" id="UP000037020"/>
    </source>
</evidence>
<accession>A0ABR5J834</accession>
<comment type="caution">
    <text evidence="4">The sequence shown here is derived from an EMBL/GenBank/DDBJ whole genome shotgun (WGS) entry which is preliminary data.</text>
</comment>
<dbReference type="PANTHER" id="PTHR42748">
    <property type="entry name" value="NITROGEN METABOLITE REPRESSION PROTEIN NMRA FAMILY MEMBER"/>
    <property type="match status" value="1"/>
</dbReference>
<comment type="similarity">
    <text evidence="1">Belongs to the NmrA-type oxidoreductase family.</text>
</comment>
<gene>
    <name evidence="4" type="ORF">ADK38_13420</name>
</gene>
<evidence type="ECO:0000259" key="3">
    <source>
        <dbReference type="Pfam" id="PF05368"/>
    </source>
</evidence>
<dbReference type="EMBL" id="LGUT01001126">
    <property type="protein sequence ID" value="KOG89598.1"/>
    <property type="molecule type" value="Genomic_DNA"/>
</dbReference>
<dbReference type="InterPro" id="IPR051164">
    <property type="entry name" value="NmrA-like_oxidored"/>
</dbReference>
<evidence type="ECO:0000256" key="1">
    <source>
        <dbReference type="ARBA" id="ARBA00006328"/>
    </source>
</evidence>
<dbReference type="Proteomes" id="UP000037020">
    <property type="component" value="Unassembled WGS sequence"/>
</dbReference>
<keyword evidence="2" id="KW-0521">NADP</keyword>
<evidence type="ECO:0000313" key="4">
    <source>
        <dbReference type="EMBL" id="KOG89598.1"/>
    </source>
</evidence>
<sequence>MTRTLVVGGTGAMGRHVIRHLLATTDASFTVPTRDPESAHATALAATAPERVRLVRSAPSAADALTRGIDRAFINTDFFATGSAVGEYRQGVELLEAARAAGVARLIWSSLDSAVSLTGRPVPHFDSKAAVAAHIDLMRSEEMLRQESDGWYTNHVSVLTTAPYFENLRDRLTPRPDGHGGLRFRLPLGTGAARYPLVALDDIAWFTGHMFANWQSWGARDLSVIGDSLTGEQLAATFTRVTGVPTAYAPMPPAELHSARPGFGHDYAAMFQFFADRDLYAQDRDLPLLRRLHPALMTFESWLRHTGWRGPAH</sequence>
<dbReference type="RefSeq" id="WP_030876332.1">
    <property type="nucleotide sequence ID" value="NZ_JBIRHZ010000001.1"/>
</dbReference>
<protein>
    <recommendedName>
        <fullName evidence="3">NmrA-like domain-containing protein</fullName>
    </recommendedName>
</protein>
<name>A0ABR5J834_9ACTN</name>
<evidence type="ECO:0000256" key="2">
    <source>
        <dbReference type="ARBA" id="ARBA00022857"/>
    </source>
</evidence>
<keyword evidence="5" id="KW-1185">Reference proteome</keyword>
<dbReference type="Gene3D" id="3.40.50.720">
    <property type="entry name" value="NAD(P)-binding Rossmann-like Domain"/>
    <property type="match status" value="1"/>
</dbReference>
<dbReference type="SUPFAM" id="SSF51735">
    <property type="entry name" value="NAD(P)-binding Rossmann-fold domains"/>
    <property type="match status" value="1"/>
</dbReference>
<dbReference type="Pfam" id="PF05368">
    <property type="entry name" value="NmrA"/>
    <property type="match status" value="1"/>
</dbReference>
<dbReference type="InterPro" id="IPR036291">
    <property type="entry name" value="NAD(P)-bd_dom_sf"/>
</dbReference>
<dbReference type="InterPro" id="IPR008030">
    <property type="entry name" value="NmrA-like"/>
</dbReference>
<organism evidence="4 5">
    <name type="scientific">Streptomyces varsoviensis</name>
    <dbReference type="NCBI Taxonomy" id="67373"/>
    <lineage>
        <taxon>Bacteria</taxon>
        <taxon>Bacillati</taxon>
        <taxon>Actinomycetota</taxon>
        <taxon>Actinomycetes</taxon>
        <taxon>Kitasatosporales</taxon>
        <taxon>Streptomycetaceae</taxon>
        <taxon>Streptomyces</taxon>
    </lineage>
</organism>
<proteinExistence type="inferred from homology"/>
<dbReference type="Gene3D" id="3.90.25.10">
    <property type="entry name" value="UDP-galactose 4-epimerase, domain 1"/>
    <property type="match status" value="1"/>
</dbReference>
<dbReference type="PANTHER" id="PTHR42748:SF7">
    <property type="entry name" value="NMRA LIKE REDOX SENSOR 1-RELATED"/>
    <property type="match status" value="1"/>
</dbReference>